<feature type="binding site" evidence="11">
    <location>
        <position position="290"/>
    </location>
    <ligand>
        <name>L-glutamine</name>
        <dbReference type="ChEBI" id="CHEBI:58359"/>
    </ligand>
</feature>
<keyword evidence="11" id="KW-0055">Arginine biosynthesis</keyword>
<evidence type="ECO:0000256" key="1">
    <source>
        <dbReference type="ARBA" id="ARBA00004812"/>
    </source>
</evidence>
<feature type="binding site" evidence="11">
    <location>
        <position position="291"/>
    </location>
    <ligand>
        <name>L-glutamine</name>
        <dbReference type="ChEBI" id="CHEBI:58359"/>
    </ligand>
</feature>
<keyword evidence="14" id="KW-1185">Reference proteome</keyword>
<accession>A0A1M5WB33</accession>
<dbReference type="GO" id="GO:0005524">
    <property type="term" value="F:ATP binding"/>
    <property type="evidence" value="ECO:0007669"/>
    <property type="project" value="UniProtKB-UniRule"/>
</dbReference>
<dbReference type="CDD" id="cd01744">
    <property type="entry name" value="GATase1_CPSase"/>
    <property type="match status" value="1"/>
</dbReference>
<dbReference type="PRINTS" id="PR00096">
    <property type="entry name" value="GATASE"/>
</dbReference>
<dbReference type="EMBL" id="FQXM01000016">
    <property type="protein sequence ID" value="SHH84702.1"/>
    <property type="molecule type" value="Genomic_DNA"/>
</dbReference>
<dbReference type="OrthoDB" id="9804328at2"/>
<evidence type="ECO:0000256" key="3">
    <source>
        <dbReference type="ARBA" id="ARBA00007800"/>
    </source>
</evidence>
<dbReference type="InterPro" id="IPR029062">
    <property type="entry name" value="Class_I_gatase-like"/>
</dbReference>
<feature type="region of interest" description="CPSase" evidence="11">
    <location>
        <begin position="1"/>
        <end position="170"/>
    </location>
</feature>
<dbReference type="PANTHER" id="PTHR43418">
    <property type="entry name" value="MULTIFUNCTIONAL TRYPTOPHAN BIOSYNTHESIS PROTEIN-RELATED"/>
    <property type="match status" value="1"/>
</dbReference>
<feature type="binding site" evidence="11">
    <location>
        <position position="219"/>
    </location>
    <ligand>
        <name>L-glutamine</name>
        <dbReference type="ChEBI" id="CHEBI:58359"/>
    </ligand>
</feature>
<dbReference type="AlphaFoldDB" id="A0A1M5WB33"/>
<dbReference type="InterPro" id="IPR035686">
    <property type="entry name" value="CPSase_GATase1"/>
</dbReference>
<evidence type="ECO:0000256" key="11">
    <source>
        <dbReference type="HAMAP-Rule" id="MF_01209"/>
    </source>
</evidence>
<feature type="binding site" evidence="11">
    <location>
        <position position="288"/>
    </location>
    <ligand>
        <name>L-glutamine</name>
        <dbReference type="ChEBI" id="CHEBI:58359"/>
    </ligand>
</feature>
<keyword evidence="6 11" id="KW-0067">ATP-binding</keyword>
<dbReference type="GO" id="GO:0004359">
    <property type="term" value="F:glutaminase activity"/>
    <property type="evidence" value="ECO:0007669"/>
    <property type="project" value="RHEA"/>
</dbReference>
<dbReference type="Pfam" id="PF00117">
    <property type="entry name" value="GATase"/>
    <property type="match status" value="1"/>
</dbReference>
<dbReference type="STRING" id="1121316.SAMN02745207_02786"/>
<evidence type="ECO:0000256" key="9">
    <source>
        <dbReference type="ARBA" id="ARBA00048816"/>
    </source>
</evidence>
<evidence type="ECO:0000256" key="4">
    <source>
        <dbReference type="ARBA" id="ARBA00022598"/>
    </source>
</evidence>
<evidence type="ECO:0000256" key="7">
    <source>
        <dbReference type="ARBA" id="ARBA00022962"/>
    </source>
</evidence>
<evidence type="ECO:0000256" key="6">
    <source>
        <dbReference type="ARBA" id="ARBA00022840"/>
    </source>
</evidence>
<dbReference type="RefSeq" id="WP_073339028.1">
    <property type="nucleotide sequence ID" value="NZ_FQXM01000016.1"/>
</dbReference>
<dbReference type="GO" id="GO:0006541">
    <property type="term" value="P:glutamine metabolic process"/>
    <property type="evidence" value="ECO:0007669"/>
    <property type="project" value="InterPro"/>
</dbReference>
<evidence type="ECO:0000256" key="8">
    <source>
        <dbReference type="ARBA" id="ARBA00022975"/>
    </source>
</evidence>
<reference evidence="13 14" key="1">
    <citation type="submission" date="2016-11" db="EMBL/GenBank/DDBJ databases">
        <authorList>
            <person name="Jaros S."/>
            <person name="Januszkiewicz K."/>
            <person name="Wedrychowicz H."/>
        </authorList>
    </citation>
    <scope>NUCLEOTIDE SEQUENCE [LARGE SCALE GENOMIC DNA]</scope>
    <source>
        <strain evidence="13 14">DSM 8605</strain>
    </source>
</reference>
<feature type="binding site" evidence="11">
    <location>
        <position position="250"/>
    </location>
    <ligand>
        <name>L-glutamine</name>
        <dbReference type="ChEBI" id="CHEBI:58359"/>
    </ligand>
</feature>
<dbReference type="NCBIfam" id="NF009475">
    <property type="entry name" value="PRK12838.1"/>
    <property type="match status" value="1"/>
</dbReference>
<dbReference type="InterPro" id="IPR006274">
    <property type="entry name" value="CarbamoylP_synth_ssu"/>
</dbReference>
<keyword evidence="5 11" id="KW-0547">Nucleotide-binding</keyword>
<dbReference type="NCBIfam" id="TIGR01368">
    <property type="entry name" value="CPSaseIIsmall"/>
    <property type="match status" value="1"/>
</dbReference>
<dbReference type="InterPro" id="IPR036480">
    <property type="entry name" value="CarbP_synth_ssu_N_sf"/>
</dbReference>
<dbReference type="PROSITE" id="PS51273">
    <property type="entry name" value="GATASE_TYPE_1"/>
    <property type="match status" value="1"/>
</dbReference>
<protein>
    <recommendedName>
        <fullName evidence="11">Carbamoyl phosphate synthase small chain</fullName>
        <ecNumber evidence="11">6.3.5.5</ecNumber>
    </recommendedName>
    <alternativeName>
        <fullName evidence="11">Carbamoyl phosphate synthetase glutamine chain</fullName>
    </alternativeName>
</protein>
<comment type="similarity">
    <text evidence="3 11">Belongs to the CarA family.</text>
</comment>
<name>A0A1M5WB33_9CLOT</name>
<dbReference type="GO" id="GO:0004088">
    <property type="term" value="F:carbamoyl-phosphate synthase (glutamine-hydrolyzing) activity"/>
    <property type="evidence" value="ECO:0007669"/>
    <property type="project" value="UniProtKB-UniRule"/>
</dbReference>
<sequence>MKAVLYLEDGTLFEGEGFGSEGTTVGEIVFNTSMTGYQEILTDPSYAGQIVNMTYPLIGNYGVNIEENESKSIHARGFIVKSICKNPSNYKSEKSLHNFLEENNIVGIANVDTRKITRKIRTAGTMRCVISTESKSIIELAQIIDAHEISKELVKEVSVKEPLRIKGEGLKVAVMDFGAKNNIIENLKLRECDITIFPYDTKFEEIQAIKPDGVMLTNGPGDPKDIIEVTKEIKKVIEVYPTFGICLGHQLMALTLGGDTYKMKFGHRGGNHGILDLDRDKAFITSQNHGYAVCEDSLKGKDIKITHINLNDNTIEGIKHTELPVFSVQFHPEGAPGPIDTTYLFDKFIESMR</sequence>
<dbReference type="PANTHER" id="PTHR43418:SF7">
    <property type="entry name" value="CARBAMOYL-PHOSPHATE SYNTHASE SMALL CHAIN"/>
    <property type="match status" value="1"/>
</dbReference>
<dbReference type="GO" id="GO:0044205">
    <property type="term" value="P:'de novo' UMP biosynthetic process"/>
    <property type="evidence" value="ECO:0007669"/>
    <property type="project" value="UniProtKB-UniRule"/>
</dbReference>
<dbReference type="Proteomes" id="UP000184447">
    <property type="component" value="Unassembled WGS sequence"/>
</dbReference>
<feature type="active site" description="Nucleophile" evidence="11">
    <location>
        <position position="246"/>
    </location>
</feature>
<dbReference type="UniPathway" id="UPA00068">
    <property type="reaction ID" value="UER00171"/>
</dbReference>
<keyword evidence="8 11" id="KW-0665">Pyrimidine biosynthesis</keyword>
<dbReference type="GO" id="GO:0006526">
    <property type="term" value="P:L-arginine biosynthetic process"/>
    <property type="evidence" value="ECO:0007669"/>
    <property type="project" value="UniProtKB-UniRule"/>
</dbReference>
<dbReference type="InterPro" id="IPR017926">
    <property type="entry name" value="GATASE"/>
</dbReference>
<dbReference type="EC" id="6.3.5.5" evidence="11"/>
<keyword evidence="11" id="KW-0028">Amino-acid biosynthesis</keyword>
<evidence type="ECO:0000259" key="12">
    <source>
        <dbReference type="SMART" id="SM01097"/>
    </source>
</evidence>
<dbReference type="UniPathway" id="UPA00070">
    <property type="reaction ID" value="UER00115"/>
</dbReference>
<gene>
    <name evidence="11" type="primary">carA</name>
    <name evidence="13" type="ORF">SAMN02745207_02786</name>
</gene>
<comment type="pathway">
    <text evidence="1 11">Pyrimidine metabolism; UMP biosynthesis via de novo pathway; (S)-dihydroorotate from bicarbonate: step 1/3.</text>
</comment>
<dbReference type="SUPFAM" id="SSF52317">
    <property type="entry name" value="Class I glutamine amidotransferase-like"/>
    <property type="match status" value="1"/>
</dbReference>
<comment type="subunit">
    <text evidence="11">Composed of two chains; the small (or glutamine) chain promotes the hydrolysis of glutamine to ammonia, which is used by the large (or ammonia) chain to synthesize carbamoyl phosphate. Tetramer of heterodimers (alpha,beta)4.</text>
</comment>
<dbReference type="GO" id="GO:0006207">
    <property type="term" value="P:'de novo' pyrimidine nucleobase biosynthetic process"/>
    <property type="evidence" value="ECO:0007669"/>
    <property type="project" value="InterPro"/>
</dbReference>
<comment type="catalytic activity">
    <reaction evidence="9 11">
        <text>hydrogencarbonate + L-glutamine + 2 ATP + H2O = carbamoyl phosphate + L-glutamate + 2 ADP + phosphate + 2 H(+)</text>
        <dbReference type="Rhea" id="RHEA:18633"/>
        <dbReference type="ChEBI" id="CHEBI:15377"/>
        <dbReference type="ChEBI" id="CHEBI:15378"/>
        <dbReference type="ChEBI" id="CHEBI:17544"/>
        <dbReference type="ChEBI" id="CHEBI:29985"/>
        <dbReference type="ChEBI" id="CHEBI:30616"/>
        <dbReference type="ChEBI" id="CHEBI:43474"/>
        <dbReference type="ChEBI" id="CHEBI:58228"/>
        <dbReference type="ChEBI" id="CHEBI:58359"/>
        <dbReference type="ChEBI" id="CHEBI:456216"/>
        <dbReference type="EC" id="6.3.5.5"/>
    </reaction>
</comment>
<dbReference type="FunFam" id="3.50.30.20:FF:000001">
    <property type="entry name" value="Carbamoyl-phosphate synthase small chain"/>
    <property type="match status" value="1"/>
</dbReference>
<dbReference type="PRINTS" id="PR00099">
    <property type="entry name" value="CPSGATASE"/>
</dbReference>
<comment type="catalytic activity">
    <reaction evidence="10 11">
        <text>L-glutamine + H2O = L-glutamate + NH4(+)</text>
        <dbReference type="Rhea" id="RHEA:15889"/>
        <dbReference type="ChEBI" id="CHEBI:15377"/>
        <dbReference type="ChEBI" id="CHEBI:28938"/>
        <dbReference type="ChEBI" id="CHEBI:29985"/>
        <dbReference type="ChEBI" id="CHEBI:58359"/>
    </reaction>
</comment>
<evidence type="ECO:0000256" key="5">
    <source>
        <dbReference type="ARBA" id="ARBA00022741"/>
    </source>
</evidence>
<dbReference type="PRINTS" id="PR00097">
    <property type="entry name" value="ANTSNTHASEII"/>
</dbReference>
<dbReference type="SUPFAM" id="SSF52021">
    <property type="entry name" value="Carbamoyl phosphate synthetase, small subunit N-terminal domain"/>
    <property type="match status" value="1"/>
</dbReference>
<evidence type="ECO:0000256" key="2">
    <source>
        <dbReference type="ARBA" id="ARBA00005077"/>
    </source>
</evidence>
<dbReference type="Gene3D" id="3.50.30.20">
    <property type="entry name" value="Carbamoyl-phosphate synthase small subunit, N-terminal domain"/>
    <property type="match status" value="1"/>
</dbReference>
<dbReference type="InterPro" id="IPR002474">
    <property type="entry name" value="CarbamoylP_synth_ssu_N"/>
</dbReference>
<dbReference type="InterPro" id="IPR050472">
    <property type="entry name" value="Anth_synth/Amidotransfase"/>
</dbReference>
<feature type="binding site" evidence="11">
    <location>
        <position position="45"/>
    </location>
    <ligand>
        <name>L-glutamine</name>
        <dbReference type="ChEBI" id="CHEBI:58359"/>
    </ligand>
</feature>
<feature type="binding site" evidence="11">
    <location>
        <position position="247"/>
    </location>
    <ligand>
        <name>L-glutamine</name>
        <dbReference type="ChEBI" id="CHEBI:58359"/>
    </ligand>
</feature>
<proteinExistence type="inferred from homology"/>
<evidence type="ECO:0000256" key="10">
    <source>
        <dbReference type="ARBA" id="ARBA00049285"/>
    </source>
</evidence>
<dbReference type="SMART" id="SM01097">
    <property type="entry name" value="CPSase_sm_chain"/>
    <property type="match status" value="1"/>
</dbReference>
<feature type="domain" description="Carbamoyl-phosphate synthase small subunit N-terminal" evidence="12">
    <location>
        <begin position="1"/>
        <end position="131"/>
    </location>
</feature>
<dbReference type="Gene3D" id="3.40.50.880">
    <property type="match status" value="1"/>
</dbReference>
<keyword evidence="7 11" id="KW-0315">Glutamine amidotransferase</keyword>
<feature type="active site" evidence="11">
    <location>
        <position position="333"/>
    </location>
</feature>
<dbReference type="Pfam" id="PF00988">
    <property type="entry name" value="CPSase_sm_chain"/>
    <property type="match status" value="1"/>
</dbReference>
<comment type="function">
    <text evidence="11">Small subunit of the glutamine-dependent carbamoyl phosphate synthetase (CPSase). CPSase catalyzes the formation of carbamoyl phosphate from the ammonia moiety of glutamine, carbonate, and phosphate donated by ATP, constituting the first step of 2 biosynthetic pathways, one leading to arginine and/or urea and the other to pyrimidine nucleotides. The small subunit (glutamine amidotransferase) binds and cleaves glutamine to supply the large subunit with the substrate ammonia.</text>
</comment>
<evidence type="ECO:0000313" key="13">
    <source>
        <dbReference type="EMBL" id="SHH84702.1"/>
    </source>
</evidence>
<feature type="active site" evidence="11">
    <location>
        <position position="331"/>
    </location>
</feature>
<dbReference type="HAMAP" id="MF_01209">
    <property type="entry name" value="CPSase_S_chain"/>
    <property type="match status" value="1"/>
</dbReference>
<organism evidence="13 14">
    <name type="scientific">Clostridium grantii DSM 8605</name>
    <dbReference type="NCBI Taxonomy" id="1121316"/>
    <lineage>
        <taxon>Bacteria</taxon>
        <taxon>Bacillati</taxon>
        <taxon>Bacillota</taxon>
        <taxon>Clostridia</taxon>
        <taxon>Eubacteriales</taxon>
        <taxon>Clostridiaceae</taxon>
        <taxon>Clostridium</taxon>
    </lineage>
</organism>
<evidence type="ECO:0000313" key="14">
    <source>
        <dbReference type="Proteomes" id="UP000184447"/>
    </source>
</evidence>
<keyword evidence="4 11" id="KW-0436">Ligase</keyword>
<comment type="pathway">
    <text evidence="2 11">Amino-acid biosynthesis; L-arginine biosynthesis; carbamoyl phosphate from bicarbonate: step 1/1.</text>
</comment>
<feature type="binding site" evidence="11">
    <location>
        <position position="221"/>
    </location>
    <ligand>
        <name>L-glutamine</name>
        <dbReference type="ChEBI" id="CHEBI:58359"/>
    </ligand>
</feature>